<dbReference type="SUPFAM" id="SSF53383">
    <property type="entry name" value="PLP-dependent transferases"/>
    <property type="match status" value="1"/>
</dbReference>
<evidence type="ECO:0000313" key="6">
    <source>
        <dbReference type="EMBL" id="QED29139.1"/>
    </source>
</evidence>
<dbReference type="InterPro" id="IPR050477">
    <property type="entry name" value="GrpII_AminoAcid_Decarb"/>
</dbReference>
<evidence type="ECO:0000256" key="2">
    <source>
        <dbReference type="ARBA" id="ARBA00022898"/>
    </source>
</evidence>
<dbReference type="InterPro" id="IPR002129">
    <property type="entry name" value="PyrdxlP-dep_de-COase"/>
</dbReference>
<dbReference type="GO" id="GO:0030170">
    <property type="term" value="F:pyridoxal phosphate binding"/>
    <property type="evidence" value="ECO:0007669"/>
    <property type="project" value="InterPro"/>
</dbReference>
<gene>
    <name evidence="6" type="ORF">FRD01_18210</name>
</gene>
<keyword evidence="3" id="KW-0456">Lyase</keyword>
<dbReference type="GO" id="GO:0019752">
    <property type="term" value="P:carboxylic acid metabolic process"/>
    <property type="evidence" value="ECO:0007669"/>
    <property type="project" value="InterPro"/>
</dbReference>
<evidence type="ECO:0000256" key="4">
    <source>
        <dbReference type="PIRSR" id="PIRSR602129-50"/>
    </source>
</evidence>
<keyword evidence="7" id="KW-1185">Reference proteome</keyword>
<evidence type="ECO:0000256" key="1">
    <source>
        <dbReference type="ARBA" id="ARBA00001933"/>
    </source>
</evidence>
<evidence type="ECO:0000256" key="3">
    <source>
        <dbReference type="ARBA" id="ARBA00023239"/>
    </source>
</evidence>
<feature type="domain" description="L-tyrosine decarboxylase C-terminal" evidence="5">
    <location>
        <begin position="505"/>
        <end position="609"/>
    </location>
</feature>
<evidence type="ECO:0000259" key="5">
    <source>
        <dbReference type="Pfam" id="PF21391"/>
    </source>
</evidence>
<protein>
    <submittedName>
        <fullName evidence="6">Pyridoxal-dependent decarboxylase</fullName>
    </submittedName>
</protein>
<dbReference type="InterPro" id="IPR015424">
    <property type="entry name" value="PyrdxlP-dep_Trfase"/>
</dbReference>
<dbReference type="Pfam" id="PF00282">
    <property type="entry name" value="Pyridoxal_deC"/>
    <property type="match status" value="1"/>
</dbReference>
<evidence type="ECO:0000313" key="7">
    <source>
        <dbReference type="Proteomes" id="UP000321595"/>
    </source>
</evidence>
<dbReference type="KEGG" id="bbae:FRD01_18210"/>
<dbReference type="PANTHER" id="PTHR42735">
    <property type="match status" value="1"/>
</dbReference>
<proteinExistence type="predicted"/>
<sequence length="638" mass="71396">MKDFYPWFLGAYGENHQLVEDLVNEAMRDHMYWRRNFHPESQPPIPTAAQFTPEYQEFVALLKSEMYRLSADLKAAIPFFSPRYIGHMASDLLIPGVVARIATLLYNPNHVSEDASPATIEKELEVGEQLAEMLGYSLSGPIKAFGHMTSGGTIANYEGLKNLMAARLFPVALGEAARELDADLKWEGQLIRDISPRRLANMSVEEALDIRAAAHKSAQELGIQNWADLVDAQRYETLGLTEFQRRHPELGRLRVMVPASAHYSWEKAMKLMGLGTSNLDMIAVDMDMRMELESLQQLLDYAHDAKDTVLLVVPVLGTTEFGAIDPVDGVVAARQTCRLRGQEFGIHLDAAWGGYLRSLFKAEDGTLRPHAELKAEFKYFPSAEVYNAFDATSKTDSATIDPHKLAFIPYPAGAYIARNRDIVEFVRQDAAYVFDGESADDSRFRKLGQYIMEGSKPGSTVASAYITHRVIPLNHKGFGKIIGNSIHSCEYFWDVAQAWAARMADKVVLAMPFEPDTNIACFALNPTGNRDLKVANAFGKELLKKLGPVQDGPIQNRSFIVSSTRLVEEHYGPRTHEAHKLLGLDAPAPGDESLLVLRHTLMNPWLLTPNEDGSNYIDLYFEFLEEIVLEKLAHFRFG</sequence>
<organism evidence="6 7">
    <name type="scientific">Microvenator marinus</name>
    <dbReference type="NCBI Taxonomy" id="2600177"/>
    <lineage>
        <taxon>Bacteria</taxon>
        <taxon>Deltaproteobacteria</taxon>
        <taxon>Bradymonadales</taxon>
        <taxon>Microvenatoraceae</taxon>
        <taxon>Microvenator</taxon>
    </lineage>
</organism>
<dbReference type="EMBL" id="CP042467">
    <property type="protein sequence ID" value="QED29139.1"/>
    <property type="molecule type" value="Genomic_DNA"/>
</dbReference>
<dbReference type="Gene3D" id="3.40.640.10">
    <property type="entry name" value="Type I PLP-dependent aspartate aminotransferase-like (Major domain)"/>
    <property type="match status" value="1"/>
</dbReference>
<dbReference type="InterPro" id="IPR015421">
    <property type="entry name" value="PyrdxlP-dep_Trfase_major"/>
</dbReference>
<dbReference type="Pfam" id="PF21391">
    <property type="entry name" value="tyr_de_CO2_C"/>
    <property type="match status" value="1"/>
</dbReference>
<dbReference type="GO" id="GO:0016830">
    <property type="term" value="F:carbon-carbon lyase activity"/>
    <property type="evidence" value="ECO:0007669"/>
    <property type="project" value="InterPro"/>
</dbReference>
<feature type="modified residue" description="N6-(pyridoxal phosphate)lysine" evidence="4">
    <location>
        <position position="404"/>
    </location>
</feature>
<dbReference type="AlphaFoldDB" id="A0A5B8Y0F9"/>
<reference evidence="6 7" key="1">
    <citation type="submission" date="2019-08" db="EMBL/GenBank/DDBJ databases">
        <authorList>
            <person name="Liang Q."/>
        </authorList>
    </citation>
    <scope>NUCLEOTIDE SEQUENCE [LARGE SCALE GENOMIC DNA]</scope>
    <source>
        <strain evidence="6 7">V1718</strain>
    </source>
</reference>
<keyword evidence="2 4" id="KW-0663">Pyridoxal phosphate</keyword>
<dbReference type="Proteomes" id="UP000321595">
    <property type="component" value="Chromosome"/>
</dbReference>
<accession>A0A5B8Y0F9</accession>
<dbReference type="InterPro" id="IPR049373">
    <property type="entry name" value="TyrDC_C"/>
</dbReference>
<dbReference type="OrthoDB" id="9803665at2"/>
<dbReference type="RefSeq" id="WP_146962231.1">
    <property type="nucleotide sequence ID" value="NZ_CP042467.1"/>
</dbReference>
<comment type="cofactor">
    <cofactor evidence="1 4">
        <name>pyridoxal 5'-phosphate</name>
        <dbReference type="ChEBI" id="CHEBI:597326"/>
    </cofactor>
</comment>
<dbReference type="PANTHER" id="PTHR42735:SF4">
    <property type="entry name" value="PYRIDOXAL PHOSPHATE-DEPENDENT DECARBOXYLASE FAMILY PROTEIN"/>
    <property type="match status" value="1"/>
</dbReference>
<name>A0A5B8Y0F9_9DELT</name>